<gene>
    <name evidence="1" type="ORF">P9J83_01160</name>
</gene>
<dbReference type="EMBL" id="JARUIS010000001">
    <property type="protein sequence ID" value="MDS1002112.1"/>
    <property type="molecule type" value="Genomic_DNA"/>
</dbReference>
<dbReference type="Proteomes" id="UP001182303">
    <property type="component" value="Unassembled WGS sequence"/>
</dbReference>
<comment type="caution">
    <text evidence="1">The sequence shown here is derived from an EMBL/GenBank/DDBJ whole genome shotgun (WGS) entry which is preliminary data.</text>
</comment>
<accession>A0AAE4FIM6</accession>
<proteinExistence type="predicted"/>
<name>A0AAE4FIM6_CLOSG</name>
<dbReference type="RefSeq" id="WP_163204831.1">
    <property type="nucleotide sequence ID" value="NZ_JARUIS010000001.1"/>
</dbReference>
<protein>
    <submittedName>
        <fullName evidence="1">Uncharacterized protein</fullName>
    </submittedName>
</protein>
<sequence>MGHKHHKHKCCNYEKYECRGPSCGCNNFFDGGCGNNCGCGCNGFSNLFGGCCGNSFGGGCSNPLILLVLLGLFCNR</sequence>
<organism evidence="1 2">
    <name type="scientific">Clostridium sporogenes</name>
    <dbReference type="NCBI Taxonomy" id="1509"/>
    <lineage>
        <taxon>Bacteria</taxon>
        <taxon>Bacillati</taxon>
        <taxon>Bacillota</taxon>
        <taxon>Clostridia</taxon>
        <taxon>Eubacteriales</taxon>
        <taxon>Clostridiaceae</taxon>
        <taxon>Clostridium</taxon>
    </lineage>
</organism>
<dbReference type="AlphaFoldDB" id="A0AAE4FIM6"/>
<reference evidence="1" key="1">
    <citation type="submission" date="2023-04" db="EMBL/GenBank/DDBJ databases">
        <title>Assessment of the microbiological origin of a defect in Grana Padano cheese.</title>
        <authorList>
            <person name="Zago M."/>
            <person name="Rossetti L."/>
            <person name="Bonvini B."/>
            <person name="Carminati D."/>
            <person name="Giraffa G."/>
        </authorList>
    </citation>
    <scope>NUCLEOTIDE SEQUENCE</scope>
    <source>
        <strain evidence="1">4990</strain>
    </source>
</reference>
<evidence type="ECO:0000313" key="2">
    <source>
        <dbReference type="Proteomes" id="UP001182303"/>
    </source>
</evidence>
<evidence type="ECO:0000313" key="1">
    <source>
        <dbReference type="EMBL" id="MDS1002112.1"/>
    </source>
</evidence>